<dbReference type="Gene3D" id="1.25.40.20">
    <property type="entry name" value="Ankyrin repeat-containing domain"/>
    <property type="match status" value="1"/>
</dbReference>
<dbReference type="PROSITE" id="PS51228">
    <property type="entry name" value="ACB_2"/>
    <property type="match status" value="1"/>
</dbReference>
<evidence type="ECO:0000256" key="3">
    <source>
        <dbReference type="ARBA" id="ARBA00023121"/>
    </source>
</evidence>
<dbReference type="Gene3D" id="1.20.80.10">
    <property type="match status" value="1"/>
</dbReference>
<dbReference type="PROSITE" id="PS50088">
    <property type="entry name" value="ANK_REPEAT"/>
    <property type="match status" value="1"/>
</dbReference>
<keyword evidence="3" id="KW-0446">Lipid-binding</keyword>
<evidence type="ECO:0000313" key="6">
    <source>
        <dbReference type="EMBL" id="KAF9787244.1"/>
    </source>
</evidence>
<dbReference type="InterPro" id="IPR036770">
    <property type="entry name" value="Ankyrin_rpt-contain_sf"/>
</dbReference>
<dbReference type="InterPro" id="IPR000582">
    <property type="entry name" value="Acyl-CoA-binding_protein"/>
</dbReference>
<evidence type="ECO:0000259" key="5">
    <source>
        <dbReference type="PROSITE" id="PS51228"/>
    </source>
</evidence>
<organism evidence="6 7">
    <name type="scientific">Thelephora terrestris</name>
    <dbReference type="NCBI Taxonomy" id="56493"/>
    <lineage>
        <taxon>Eukaryota</taxon>
        <taxon>Fungi</taxon>
        <taxon>Dikarya</taxon>
        <taxon>Basidiomycota</taxon>
        <taxon>Agaricomycotina</taxon>
        <taxon>Agaricomycetes</taxon>
        <taxon>Thelephorales</taxon>
        <taxon>Thelephoraceae</taxon>
        <taxon>Thelephora</taxon>
    </lineage>
</organism>
<dbReference type="GO" id="GO:0000062">
    <property type="term" value="F:fatty-acyl-CoA binding"/>
    <property type="evidence" value="ECO:0007669"/>
    <property type="project" value="InterPro"/>
</dbReference>
<comment type="caution">
    <text evidence="6">The sequence shown here is derived from an EMBL/GenBank/DDBJ whole genome shotgun (WGS) entry which is preliminary data.</text>
</comment>
<dbReference type="InterPro" id="IPR014352">
    <property type="entry name" value="FERM/acyl-CoA-bd_prot_sf"/>
</dbReference>
<dbReference type="AlphaFoldDB" id="A0A9P6L8Y3"/>
<evidence type="ECO:0000256" key="2">
    <source>
        <dbReference type="ARBA" id="ARBA00023043"/>
    </source>
</evidence>
<dbReference type="SUPFAM" id="SSF48403">
    <property type="entry name" value="Ankyrin repeat"/>
    <property type="match status" value="1"/>
</dbReference>
<dbReference type="Pfam" id="PF00887">
    <property type="entry name" value="ACBP"/>
    <property type="match status" value="1"/>
</dbReference>
<feature type="domain" description="ACB" evidence="5">
    <location>
        <begin position="3"/>
        <end position="97"/>
    </location>
</feature>
<feature type="repeat" description="ANK" evidence="4">
    <location>
        <begin position="173"/>
        <end position="205"/>
    </location>
</feature>
<reference evidence="6" key="1">
    <citation type="journal article" date="2020" name="Nat. Commun.">
        <title>Large-scale genome sequencing of mycorrhizal fungi provides insights into the early evolution of symbiotic traits.</title>
        <authorList>
            <person name="Miyauchi S."/>
            <person name="Kiss E."/>
            <person name="Kuo A."/>
            <person name="Drula E."/>
            <person name="Kohler A."/>
            <person name="Sanchez-Garcia M."/>
            <person name="Morin E."/>
            <person name="Andreopoulos B."/>
            <person name="Barry K.W."/>
            <person name="Bonito G."/>
            <person name="Buee M."/>
            <person name="Carver A."/>
            <person name="Chen C."/>
            <person name="Cichocki N."/>
            <person name="Clum A."/>
            <person name="Culley D."/>
            <person name="Crous P.W."/>
            <person name="Fauchery L."/>
            <person name="Girlanda M."/>
            <person name="Hayes R.D."/>
            <person name="Keri Z."/>
            <person name="LaButti K."/>
            <person name="Lipzen A."/>
            <person name="Lombard V."/>
            <person name="Magnuson J."/>
            <person name="Maillard F."/>
            <person name="Murat C."/>
            <person name="Nolan M."/>
            <person name="Ohm R.A."/>
            <person name="Pangilinan J."/>
            <person name="Pereira M.F."/>
            <person name="Perotto S."/>
            <person name="Peter M."/>
            <person name="Pfister S."/>
            <person name="Riley R."/>
            <person name="Sitrit Y."/>
            <person name="Stielow J.B."/>
            <person name="Szollosi G."/>
            <person name="Zifcakova L."/>
            <person name="Stursova M."/>
            <person name="Spatafora J.W."/>
            <person name="Tedersoo L."/>
            <person name="Vaario L.M."/>
            <person name="Yamada A."/>
            <person name="Yan M."/>
            <person name="Wang P."/>
            <person name="Xu J."/>
            <person name="Bruns T."/>
            <person name="Baldrian P."/>
            <person name="Vilgalys R."/>
            <person name="Dunand C."/>
            <person name="Henrissat B."/>
            <person name="Grigoriev I.V."/>
            <person name="Hibbett D."/>
            <person name="Nagy L.G."/>
            <person name="Martin F.M."/>
        </authorList>
    </citation>
    <scope>NUCLEOTIDE SEQUENCE</scope>
    <source>
        <strain evidence="6">UH-Tt-Lm1</strain>
    </source>
</reference>
<name>A0A9P6L8Y3_9AGAM</name>
<evidence type="ECO:0000256" key="1">
    <source>
        <dbReference type="ARBA" id="ARBA00022737"/>
    </source>
</evidence>
<dbReference type="PROSITE" id="PS50297">
    <property type="entry name" value="ANK_REP_REGION"/>
    <property type="match status" value="1"/>
</dbReference>
<dbReference type="SUPFAM" id="SSF47027">
    <property type="entry name" value="Acyl-CoA binding protein"/>
    <property type="match status" value="1"/>
</dbReference>
<dbReference type="EMBL" id="WIUZ02000005">
    <property type="protein sequence ID" value="KAF9787244.1"/>
    <property type="molecule type" value="Genomic_DNA"/>
</dbReference>
<dbReference type="PANTHER" id="PTHR24119:SF0">
    <property type="entry name" value="ACYL-COA-BINDING DOMAIN-CONTAINING PROTEIN 6"/>
    <property type="match status" value="1"/>
</dbReference>
<keyword evidence="1" id="KW-0677">Repeat</keyword>
<dbReference type="PRINTS" id="PR00689">
    <property type="entry name" value="ACOABINDINGP"/>
</dbReference>
<evidence type="ECO:0000313" key="7">
    <source>
        <dbReference type="Proteomes" id="UP000736335"/>
    </source>
</evidence>
<dbReference type="PANTHER" id="PTHR24119">
    <property type="entry name" value="ACYL-COA-BINDING DOMAIN-CONTAINING PROTEIN 6"/>
    <property type="match status" value="1"/>
</dbReference>
<dbReference type="Pfam" id="PF13857">
    <property type="entry name" value="Ank_5"/>
    <property type="match status" value="1"/>
</dbReference>
<gene>
    <name evidence="6" type="ORF">BJ322DRAFT_1003816</name>
</gene>
<protein>
    <submittedName>
        <fullName evidence="6">Ankyrin</fullName>
    </submittedName>
</protein>
<dbReference type="OrthoDB" id="341259at2759"/>
<keyword evidence="2 4" id="KW-0040">ANK repeat</keyword>
<proteinExistence type="predicted"/>
<keyword evidence="7" id="KW-1185">Reference proteome</keyword>
<dbReference type="InterPro" id="IPR035984">
    <property type="entry name" value="Acyl-CoA-binding_sf"/>
</dbReference>
<accession>A0A9P6L8Y3</accession>
<dbReference type="SMART" id="SM00248">
    <property type="entry name" value="ANK"/>
    <property type="match status" value="1"/>
</dbReference>
<sequence>MSPSEEFSAAASYLSNASSLSQVSDVVKLELYGLYKFVTVSHTPNVSKPGLLDFAGRAKWNSWQELGKKYSTQSDPDSAAQARYLEIAKSLGWKSDAAADDGLPPQDGDGERGSVRGVITGTGVFVSTMSAPKDDTVDDLGTVHGLAIAGDAQKLEEMLKADPSLDLNQKDGFGYTALHLACDRGNPAIVEVLLRHGVDQTLKASFSFVFYSCICAYVFDAGSG</sequence>
<dbReference type="InterPro" id="IPR002110">
    <property type="entry name" value="Ankyrin_rpt"/>
</dbReference>
<dbReference type="Proteomes" id="UP000736335">
    <property type="component" value="Unassembled WGS sequence"/>
</dbReference>
<evidence type="ECO:0000256" key="4">
    <source>
        <dbReference type="PROSITE-ProRule" id="PRU00023"/>
    </source>
</evidence>
<reference evidence="6" key="2">
    <citation type="submission" date="2020-11" db="EMBL/GenBank/DDBJ databases">
        <authorList>
            <consortium name="DOE Joint Genome Institute"/>
            <person name="Kuo A."/>
            <person name="Miyauchi S."/>
            <person name="Kiss E."/>
            <person name="Drula E."/>
            <person name="Kohler A."/>
            <person name="Sanchez-Garcia M."/>
            <person name="Andreopoulos B."/>
            <person name="Barry K.W."/>
            <person name="Bonito G."/>
            <person name="Buee M."/>
            <person name="Carver A."/>
            <person name="Chen C."/>
            <person name="Cichocki N."/>
            <person name="Clum A."/>
            <person name="Culley D."/>
            <person name="Crous P.W."/>
            <person name="Fauchery L."/>
            <person name="Girlanda M."/>
            <person name="Hayes R."/>
            <person name="Keri Z."/>
            <person name="Labutti K."/>
            <person name="Lipzen A."/>
            <person name="Lombard V."/>
            <person name="Magnuson J."/>
            <person name="Maillard F."/>
            <person name="Morin E."/>
            <person name="Murat C."/>
            <person name="Nolan M."/>
            <person name="Ohm R."/>
            <person name="Pangilinan J."/>
            <person name="Pereira M."/>
            <person name="Perotto S."/>
            <person name="Peter M."/>
            <person name="Riley R."/>
            <person name="Sitrit Y."/>
            <person name="Stielow B."/>
            <person name="Szollosi G."/>
            <person name="Zifcakova L."/>
            <person name="Stursova M."/>
            <person name="Spatafora J.W."/>
            <person name="Tedersoo L."/>
            <person name="Vaario L.-M."/>
            <person name="Yamada A."/>
            <person name="Yan M."/>
            <person name="Wang P."/>
            <person name="Xu J."/>
            <person name="Bruns T."/>
            <person name="Baldrian P."/>
            <person name="Vilgalys R."/>
            <person name="Henrissat B."/>
            <person name="Grigoriev I.V."/>
            <person name="Hibbett D."/>
            <person name="Nagy L.G."/>
            <person name="Martin F.M."/>
        </authorList>
    </citation>
    <scope>NUCLEOTIDE SEQUENCE</scope>
    <source>
        <strain evidence="6">UH-Tt-Lm1</strain>
    </source>
</reference>